<keyword evidence="2" id="KW-0472">Membrane</keyword>
<dbReference type="EMBL" id="JARJCN010000006">
    <property type="protein sequence ID" value="KAJ7100118.1"/>
    <property type="molecule type" value="Genomic_DNA"/>
</dbReference>
<organism evidence="3 4">
    <name type="scientific">Mycena belliarum</name>
    <dbReference type="NCBI Taxonomy" id="1033014"/>
    <lineage>
        <taxon>Eukaryota</taxon>
        <taxon>Fungi</taxon>
        <taxon>Dikarya</taxon>
        <taxon>Basidiomycota</taxon>
        <taxon>Agaricomycotina</taxon>
        <taxon>Agaricomycetes</taxon>
        <taxon>Agaricomycetidae</taxon>
        <taxon>Agaricales</taxon>
        <taxon>Marasmiineae</taxon>
        <taxon>Mycenaceae</taxon>
        <taxon>Mycena</taxon>
    </lineage>
</organism>
<evidence type="ECO:0000256" key="2">
    <source>
        <dbReference type="SAM" id="Phobius"/>
    </source>
</evidence>
<feature type="region of interest" description="Disordered" evidence="1">
    <location>
        <begin position="85"/>
        <end position="166"/>
    </location>
</feature>
<feature type="transmembrane region" description="Helical" evidence="2">
    <location>
        <begin position="171"/>
        <end position="194"/>
    </location>
</feature>
<name>A0AAD6UDU7_9AGAR</name>
<feature type="compositionally biased region" description="Pro residues" evidence="1">
    <location>
        <begin position="149"/>
        <end position="158"/>
    </location>
</feature>
<dbReference type="Proteomes" id="UP001222325">
    <property type="component" value="Unassembled WGS sequence"/>
</dbReference>
<keyword evidence="2" id="KW-1133">Transmembrane helix</keyword>
<evidence type="ECO:0000313" key="3">
    <source>
        <dbReference type="EMBL" id="KAJ7100118.1"/>
    </source>
</evidence>
<evidence type="ECO:0000256" key="1">
    <source>
        <dbReference type="SAM" id="MobiDB-lite"/>
    </source>
</evidence>
<feature type="compositionally biased region" description="Basic and acidic residues" evidence="1">
    <location>
        <begin position="110"/>
        <end position="120"/>
    </location>
</feature>
<sequence length="301" mass="32041">MGSRSGRRATGAPQRSSAPPSTNRRTYLRFWPIHPRPGCRLLSRYNIPITRPTQSSRTRAGGRGRYSRGLPASIRHVALRPCSGGRAGRVGGVGQQRHGERASSACGRAESFRRHVDLGDRRRRTHRGCGGVPQDRDHARRQGRDSPSAPGPGTPSPSSPSASRATPSHRVAVAAIAGAVVGGLALLVVALACLRRRRQTLLHCSSKSSIVPFTAHHSPSGSVPRWSVELPGRPSPQGVLPPTKLGRVLESTAGAPRGGFESEPPRGFAAPLGRHHASKAVTQGARAHRDEADPVPPPSYY</sequence>
<keyword evidence="4" id="KW-1185">Reference proteome</keyword>
<feature type="compositionally biased region" description="Basic and acidic residues" evidence="1">
    <location>
        <begin position="134"/>
        <end position="144"/>
    </location>
</feature>
<evidence type="ECO:0000313" key="4">
    <source>
        <dbReference type="Proteomes" id="UP001222325"/>
    </source>
</evidence>
<protein>
    <submittedName>
        <fullName evidence="3">Uncharacterized protein</fullName>
    </submittedName>
</protein>
<keyword evidence="2" id="KW-0812">Transmembrane</keyword>
<feature type="region of interest" description="Disordered" evidence="1">
    <location>
        <begin position="251"/>
        <end position="301"/>
    </location>
</feature>
<comment type="caution">
    <text evidence="3">The sequence shown here is derived from an EMBL/GenBank/DDBJ whole genome shotgun (WGS) entry which is preliminary data.</text>
</comment>
<feature type="region of interest" description="Disordered" evidence="1">
    <location>
        <begin position="49"/>
        <end position="68"/>
    </location>
</feature>
<feature type="region of interest" description="Disordered" evidence="1">
    <location>
        <begin position="1"/>
        <end position="26"/>
    </location>
</feature>
<dbReference type="AlphaFoldDB" id="A0AAD6UDU7"/>
<feature type="compositionally biased region" description="Gly residues" evidence="1">
    <location>
        <begin position="85"/>
        <end position="94"/>
    </location>
</feature>
<accession>A0AAD6UDU7</accession>
<gene>
    <name evidence="3" type="ORF">B0H15DRAFT_508868</name>
</gene>
<reference evidence="3" key="1">
    <citation type="submission" date="2023-03" db="EMBL/GenBank/DDBJ databases">
        <title>Massive genome expansion in bonnet fungi (Mycena s.s.) driven by repeated elements and novel gene families across ecological guilds.</title>
        <authorList>
            <consortium name="Lawrence Berkeley National Laboratory"/>
            <person name="Harder C.B."/>
            <person name="Miyauchi S."/>
            <person name="Viragh M."/>
            <person name="Kuo A."/>
            <person name="Thoen E."/>
            <person name="Andreopoulos B."/>
            <person name="Lu D."/>
            <person name="Skrede I."/>
            <person name="Drula E."/>
            <person name="Henrissat B."/>
            <person name="Morin E."/>
            <person name="Kohler A."/>
            <person name="Barry K."/>
            <person name="LaButti K."/>
            <person name="Morin E."/>
            <person name="Salamov A."/>
            <person name="Lipzen A."/>
            <person name="Mereny Z."/>
            <person name="Hegedus B."/>
            <person name="Baldrian P."/>
            <person name="Stursova M."/>
            <person name="Weitz H."/>
            <person name="Taylor A."/>
            <person name="Grigoriev I.V."/>
            <person name="Nagy L.G."/>
            <person name="Martin F."/>
            <person name="Kauserud H."/>
        </authorList>
    </citation>
    <scope>NUCLEOTIDE SEQUENCE</scope>
    <source>
        <strain evidence="3">CBHHK173m</strain>
    </source>
</reference>
<feature type="compositionally biased region" description="Polar residues" evidence="1">
    <location>
        <begin position="13"/>
        <end position="25"/>
    </location>
</feature>
<proteinExistence type="predicted"/>